<dbReference type="InterPro" id="IPR014746">
    <property type="entry name" value="Gln_synth/guanido_kin_cat_dom"/>
</dbReference>
<comment type="caution">
    <text evidence="1">The sequence shown here is derived from an EMBL/GenBank/DDBJ whole genome shotgun (WGS) entry which is preliminary data.</text>
</comment>
<dbReference type="OrthoDB" id="77835at2759"/>
<reference evidence="1 2" key="1">
    <citation type="journal article" date="2019" name="Sci. Rep.">
        <title>Comparative genomics of chytrid fungi reveal insights into the obligate biotrophic and pathogenic lifestyle of Synchytrium endobioticum.</title>
        <authorList>
            <person name="van de Vossenberg B.T.L.H."/>
            <person name="Warris S."/>
            <person name="Nguyen H.D.T."/>
            <person name="van Gent-Pelzer M.P.E."/>
            <person name="Joly D.L."/>
            <person name="van de Geest H.C."/>
            <person name="Bonants P.J.M."/>
            <person name="Smith D.S."/>
            <person name="Levesque C.A."/>
            <person name="van der Lee T.A.J."/>
        </authorList>
    </citation>
    <scope>NUCLEOTIDE SEQUENCE [LARGE SCALE GENOMIC DNA]</scope>
    <source>
        <strain evidence="1 2">CBS 675.73</strain>
    </source>
</reference>
<evidence type="ECO:0000313" key="2">
    <source>
        <dbReference type="Proteomes" id="UP000320333"/>
    </source>
</evidence>
<dbReference type="Proteomes" id="UP000320333">
    <property type="component" value="Unassembled WGS sequence"/>
</dbReference>
<dbReference type="SUPFAM" id="SSF55931">
    <property type="entry name" value="Glutamine synthetase/guanido kinase"/>
    <property type="match status" value="1"/>
</dbReference>
<sequence>MREEGSSARRVLGDAFVEHYVGTRLHEWRLWETAVTNWEVSRYFEVI</sequence>
<organism evidence="1 2">
    <name type="scientific">Chytriomyces confervae</name>
    <dbReference type="NCBI Taxonomy" id="246404"/>
    <lineage>
        <taxon>Eukaryota</taxon>
        <taxon>Fungi</taxon>
        <taxon>Fungi incertae sedis</taxon>
        <taxon>Chytridiomycota</taxon>
        <taxon>Chytridiomycota incertae sedis</taxon>
        <taxon>Chytridiomycetes</taxon>
        <taxon>Chytridiales</taxon>
        <taxon>Chytriomycetaceae</taxon>
        <taxon>Chytriomyces</taxon>
    </lineage>
</organism>
<dbReference type="STRING" id="246404.A0A507D252"/>
<name>A0A507D252_9FUNG</name>
<dbReference type="EMBL" id="QEAP01001425">
    <property type="protein sequence ID" value="TPX45381.1"/>
    <property type="molecule type" value="Genomic_DNA"/>
</dbReference>
<dbReference type="GO" id="GO:0003824">
    <property type="term" value="F:catalytic activity"/>
    <property type="evidence" value="ECO:0007669"/>
    <property type="project" value="InterPro"/>
</dbReference>
<accession>A0A507D252</accession>
<dbReference type="Gene3D" id="3.30.590.10">
    <property type="entry name" value="Glutamine synthetase/guanido kinase, catalytic domain"/>
    <property type="match status" value="1"/>
</dbReference>
<proteinExistence type="predicted"/>
<evidence type="ECO:0000313" key="1">
    <source>
        <dbReference type="EMBL" id="TPX45381.1"/>
    </source>
</evidence>
<dbReference type="AlphaFoldDB" id="A0A507D252"/>
<protein>
    <submittedName>
        <fullName evidence="1">Glutamine synthetase</fullName>
    </submittedName>
</protein>
<gene>
    <name evidence="1" type="primary">GLN1D</name>
    <name evidence="1" type="ORF">CcCBS67573_g10372</name>
</gene>
<keyword evidence="2" id="KW-1185">Reference proteome</keyword>